<organism evidence="1 2">
    <name type="scientific">Polytolypa hystricis (strain UAMH7299)</name>
    <dbReference type="NCBI Taxonomy" id="1447883"/>
    <lineage>
        <taxon>Eukaryota</taxon>
        <taxon>Fungi</taxon>
        <taxon>Dikarya</taxon>
        <taxon>Ascomycota</taxon>
        <taxon>Pezizomycotina</taxon>
        <taxon>Eurotiomycetes</taxon>
        <taxon>Eurotiomycetidae</taxon>
        <taxon>Onygenales</taxon>
        <taxon>Onygenales incertae sedis</taxon>
        <taxon>Polytolypa</taxon>
    </lineage>
</organism>
<dbReference type="AlphaFoldDB" id="A0A2B7X8K2"/>
<dbReference type="OrthoDB" id="3510794at2759"/>
<comment type="caution">
    <text evidence="1">The sequence shown here is derived from an EMBL/GenBank/DDBJ whole genome shotgun (WGS) entry which is preliminary data.</text>
</comment>
<proteinExistence type="predicted"/>
<gene>
    <name evidence="1" type="ORF">AJ80_08415</name>
</gene>
<evidence type="ECO:0008006" key="3">
    <source>
        <dbReference type="Google" id="ProtNLM"/>
    </source>
</evidence>
<reference evidence="1 2" key="1">
    <citation type="submission" date="2017-10" db="EMBL/GenBank/DDBJ databases">
        <title>Comparative genomics in systemic dimorphic fungi from Ajellomycetaceae.</title>
        <authorList>
            <person name="Munoz J.F."/>
            <person name="Mcewen J.G."/>
            <person name="Clay O.K."/>
            <person name="Cuomo C.A."/>
        </authorList>
    </citation>
    <scope>NUCLEOTIDE SEQUENCE [LARGE SCALE GENOMIC DNA]</scope>
    <source>
        <strain evidence="1 2">UAMH7299</strain>
    </source>
</reference>
<evidence type="ECO:0000313" key="2">
    <source>
        <dbReference type="Proteomes" id="UP000224634"/>
    </source>
</evidence>
<protein>
    <recommendedName>
        <fullName evidence="3">F-box domain-containing protein</fullName>
    </recommendedName>
</protein>
<sequence>MSCQLLEMPPELRLQIYTYLLPDIPIPSDIYIDTRLRSDGASIETAILRTCRQIHNEAIPILYCSVPFTIRVTPCSFYIAGYNYECTDLFTISEQLVLRINADYRIPPMVLKFSKFHNENWSHSEPMVSEMRSFRLEITTGWIPVQVPPQIAAVEENSAFWDVILSTTASTLHKLVDQLETVHPYITALDVFIWLENTPGKQRVSDVIQVILQPFLRLQNVSKAHIHEIHCSFASPTERPVDLLNSPEKDQVQLEVEKHAREWELMLCEPKASPHPKEKVVDSSVGTRHT</sequence>
<name>A0A2B7X8K2_POLH7</name>
<accession>A0A2B7X8K2</accession>
<dbReference type="EMBL" id="PDNA01000193">
    <property type="protein sequence ID" value="PGH04988.1"/>
    <property type="molecule type" value="Genomic_DNA"/>
</dbReference>
<keyword evidence="2" id="KW-1185">Reference proteome</keyword>
<evidence type="ECO:0000313" key="1">
    <source>
        <dbReference type="EMBL" id="PGH04988.1"/>
    </source>
</evidence>
<dbReference type="Proteomes" id="UP000224634">
    <property type="component" value="Unassembled WGS sequence"/>
</dbReference>